<evidence type="ECO:0000313" key="2">
    <source>
        <dbReference type="EMBL" id="KAG7446658.1"/>
    </source>
</evidence>
<evidence type="ECO:0000313" key="3">
    <source>
        <dbReference type="Proteomes" id="UP000812287"/>
    </source>
</evidence>
<proteinExistence type="predicted"/>
<reference evidence="2" key="1">
    <citation type="submission" date="2020-11" db="EMBL/GenBank/DDBJ databases">
        <title>Adaptations for nitrogen fixation in a non-lichenized fungal sporocarp promotes dispersal by wood-feeding termites.</title>
        <authorList>
            <consortium name="DOE Joint Genome Institute"/>
            <person name="Koch R.A."/>
            <person name="Yoon G."/>
            <person name="Arayal U."/>
            <person name="Lail K."/>
            <person name="Amirebrahimi M."/>
            <person name="Labutti K."/>
            <person name="Lipzen A."/>
            <person name="Riley R."/>
            <person name="Barry K."/>
            <person name="Henrissat B."/>
            <person name="Grigoriev I.V."/>
            <person name="Herr J.R."/>
            <person name="Aime M.C."/>
        </authorList>
    </citation>
    <scope>NUCLEOTIDE SEQUENCE</scope>
    <source>
        <strain evidence="2">MCA 3950</strain>
    </source>
</reference>
<dbReference type="RefSeq" id="XP_043040158.1">
    <property type="nucleotide sequence ID" value="XM_043177199.1"/>
</dbReference>
<comment type="caution">
    <text evidence="2">The sequence shown here is derived from an EMBL/GenBank/DDBJ whole genome shotgun (WGS) entry which is preliminary data.</text>
</comment>
<evidence type="ECO:0000256" key="1">
    <source>
        <dbReference type="SAM" id="MobiDB-lite"/>
    </source>
</evidence>
<gene>
    <name evidence="2" type="ORF">BT62DRAFT_1005947</name>
</gene>
<dbReference type="Proteomes" id="UP000812287">
    <property type="component" value="Unassembled WGS sequence"/>
</dbReference>
<keyword evidence="3" id="KW-1185">Reference proteome</keyword>
<dbReference type="EMBL" id="MU250534">
    <property type="protein sequence ID" value="KAG7446658.1"/>
    <property type="molecule type" value="Genomic_DNA"/>
</dbReference>
<name>A0A9P8ASQ7_9AGAR</name>
<feature type="compositionally biased region" description="Low complexity" evidence="1">
    <location>
        <begin position="611"/>
        <end position="623"/>
    </location>
</feature>
<dbReference type="AlphaFoldDB" id="A0A9P8ASQ7"/>
<accession>A0A9P8ASQ7</accession>
<protein>
    <submittedName>
        <fullName evidence="2">Uncharacterized protein</fullName>
    </submittedName>
</protein>
<feature type="region of interest" description="Disordered" evidence="1">
    <location>
        <begin position="602"/>
        <end position="638"/>
    </location>
</feature>
<sequence>MSDPGPNVSAAKMGLISVYLKLSSTVVSYAVYFLVAPNLSHWTIYFFHSLPDMGVATQKVRGSKAQGSPRFKFPYSASCTHKTKRPIQLNEYFPRRTGVLQTTVVKCSYITFSPASPDGTPKLSSHNNQVAEIRSSDIRVRLQRNQSNSLNSICIRRARYFSSSFNHHGTMWMCGVDMVALCKGNPIYRRPVAGGIRQIPIPLRIGLLSYTLSYLVSEYPLNGLDSERMRRRPSDFFYELIRSPQRANPTIGLEFHEGSILYTDICELAELLGCIVVLVGMPSDTSIICSSGCRLLFSQKNAHKIDCAVDRIIYPHQNNYEERFQWNGNVSHLRRLARRAPRMHTLFIQAPWRKSQPICFQLPRLQIQCRVNWVGWRSCVSQIMASYQDNEPYAAKSTEWPQTFRDFGTGNSWSSTVAHGFVVLVLSTVAEDARSSDISEYTPANRVLSSEDFSTSWTTVTFAYSQQHFPVTHIPCTSVPSGHAAQACLIGFPGFNQHRVLGFNTRRTPVNDGRYWKQVLGESSLLYLLKQATDQKPVPETKSPAQLSIELVPSVSLIPTNAFYGILDWAEGHFAARQGLHIKSSLQDITVPAERILEDATGCHHEDAARPRSPMIPSSSRPAFPSHRQPSYVKLSSL</sequence>
<organism evidence="2 3">
    <name type="scientific">Guyanagaster necrorhizus</name>
    <dbReference type="NCBI Taxonomy" id="856835"/>
    <lineage>
        <taxon>Eukaryota</taxon>
        <taxon>Fungi</taxon>
        <taxon>Dikarya</taxon>
        <taxon>Basidiomycota</taxon>
        <taxon>Agaricomycotina</taxon>
        <taxon>Agaricomycetes</taxon>
        <taxon>Agaricomycetidae</taxon>
        <taxon>Agaricales</taxon>
        <taxon>Marasmiineae</taxon>
        <taxon>Physalacriaceae</taxon>
        <taxon>Guyanagaster</taxon>
    </lineage>
</organism>
<dbReference type="GeneID" id="66099486"/>